<feature type="domain" description="DUF1330" evidence="1">
    <location>
        <begin position="2"/>
        <end position="95"/>
    </location>
</feature>
<dbReference type="InterPro" id="IPR010753">
    <property type="entry name" value="DUF1330"/>
</dbReference>
<dbReference type="PANTHER" id="PTHR41521">
    <property type="match status" value="1"/>
</dbReference>
<dbReference type="PANTHER" id="PTHR41521:SF4">
    <property type="entry name" value="BLR0684 PROTEIN"/>
    <property type="match status" value="1"/>
</dbReference>
<accession>A0AAE2ZKS7</accession>
<proteinExistence type="predicted"/>
<evidence type="ECO:0000313" key="2">
    <source>
        <dbReference type="EMBL" id="MBW8638659.1"/>
    </source>
</evidence>
<reference evidence="2" key="1">
    <citation type="submission" date="2021-08" db="EMBL/GenBank/DDBJ databases">
        <title>Hoeflea bacterium WL0058 sp. nov., isolated from the sediment.</title>
        <authorList>
            <person name="Wang L."/>
            <person name="Zhang D."/>
        </authorList>
    </citation>
    <scope>NUCLEOTIDE SEQUENCE</scope>
    <source>
        <strain evidence="2">WL0058</strain>
    </source>
</reference>
<dbReference type="Gene3D" id="3.30.70.100">
    <property type="match status" value="1"/>
</dbReference>
<dbReference type="SUPFAM" id="SSF54909">
    <property type="entry name" value="Dimeric alpha+beta barrel"/>
    <property type="match status" value="1"/>
</dbReference>
<gene>
    <name evidence="2" type="ORF">K1W69_15795</name>
</gene>
<protein>
    <submittedName>
        <fullName evidence="2">DUF1330 domain-containing protein</fullName>
    </submittedName>
</protein>
<dbReference type="InterPro" id="IPR011008">
    <property type="entry name" value="Dimeric_a/b-barrel"/>
</dbReference>
<keyword evidence="3" id="KW-1185">Reference proteome</keyword>
<dbReference type="Pfam" id="PF07045">
    <property type="entry name" value="DUF1330"/>
    <property type="match status" value="1"/>
</dbReference>
<evidence type="ECO:0000259" key="1">
    <source>
        <dbReference type="Pfam" id="PF07045"/>
    </source>
</evidence>
<dbReference type="RefSeq" id="WP_220229398.1">
    <property type="nucleotide sequence ID" value="NZ_JAICBX010000003.1"/>
</dbReference>
<name>A0AAE2ZKS7_9HYPH</name>
<organism evidence="2 3">
    <name type="scientific">Flavimaribacter sediminis</name>
    <dbReference type="NCBI Taxonomy" id="2865987"/>
    <lineage>
        <taxon>Bacteria</taxon>
        <taxon>Pseudomonadati</taxon>
        <taxon>Pseudomonadota</taxon>
        <taxon>Alphaproteobacteria</taxon>
        <taxon>Hyphomicrobiales</taxon>
        <taxon>Rhizobiaceae</taxon>
        <taxon>Flavimaribacter</taxon>
    </lineage>
</organism>
<dbReference type="Proteomes" id="UP001196509">
    <property type="component" value="Unassembled WGS sequence"/>
</dbReference>
<sequence length="116" mass="12773">MTAYAVGHLTEVDTGPAIVGYLEGIDATLALFSGKFRIHGGQPEKLEGDWLGHLIVIEFPDIQAARAWYWSDAYQDIVALRTDNSKGHIFLIEGVSDDHASIEVLQSRSAAWNSLF</sequence>
<evidence type="ECO:0000313" key="3">
    <source>
        <dbReference type="Proteomes" id="UP001196509"/>
    </source>
</evidence>
<comment type="caution">
    <text evidence="2">The sequence shown here is derived from an EMBL/GenBank/DDBJ whole genome shotgun (WGS) entry which is preliminary data.</text>
</comment>
<dbReference type="AlphaFoldDB" id="A0AAE2ZKS7"/>
<dbReference type="EMBL" id="JAICBX010000003">
    <property type="protein sequence ID" value="MBW8638659.1"/>
    <property type="molecule type" value="Genomic_DNA"/>
</dbReference>